<reference evidence="1 2" key="1">
    <citation type="submission" date="2018-12" db="EMBL/GenBank/DDBJ databases">
        <title>Persistence of Moraxella catarrhalis in Chronic Obstructive Pulmonary Disease and Regulation of the Hag/MID Adhesin.</title>
        <authorList>
            <person name="Murphy T."/>
            <person name="Zhao X."/>
            <person name="Vyas G."/>
            <person name="Aluvathingal J."/>
            <person name="Nadendla S."/>
            <person name="Tallon L."/>
            <person name="Tettelin H."/>
        </authorList>
    </citation>
    <scope>NUCLEOTIDE SEQUENCE [LARGE SCALE GENOMIC DNA]</scope>
    <source>
        <strain evidence="1 2">46P58B1</strain>
    </source>
</reference>
<sequence>MNKQKVEPYLTLTQSDRPNARFGEVELFLTCQRFSDDEKAFKGSHEYATDGYAIVTSAGYLLFERVSDSTFRFIGFTTVTPKKTDKRYAIFDQEGYYGRFLGNKIP</sequence>
<proteinExistence type="predicted"/>
<dbReference type="EMBL" id="CP034662">
    <property type="protein sequence ID" value="AZQ92367.1"/>
    <property type="molecule type" value="Genomic_DNA"/>
</dbReference>
<name>A0A3S9QC99_MORCA</name>
<dbReference type="RefSeq" id="WP_003661755.1">
    <property type="nucleotide sequence ID" value="NZ_CP034662.1"/>
</dbReference>
<protein>
    <submittedName>
        <fullName evidence="1">Uncharacterized protein</fullName>
    </submittedName>
</protein>
<gene>
    <name evidence="1" type="ORF">EJK53_1715</name>
</gene>
<organism evidence="1 2">
    <name type="scientific">Moraxella catarrhalis</name>
    <name type="common">Branhamella catarrhalis</name>
    <dbReference type="NCBI Taxonomy" id="480"/>
    <lineage>
        <taxon>Bacteria</taxon>
        <taxon>Pseudomonadati</taxon>
        <taxon>Pseudomonadota</taxon>
        <taxon>Gammaproteobacteria</taxon>
        <taxon>Moraxellales</taxon>
        <taxon>Moraxellaceae</taxon>
        <taxon>Moraxella</taxon>
    </lineage>
</organism>
<dbReference type="AlphaFoldDB" id="A0A3S9QC99"/>
<evidence type="ECO:0000313" key="1">
    <source>
        <dbReference type="EMBL" id="AZQ92367.1"/>
    </source>
</evidence>
<accession>A0A3S9QC99</accession>
<evidence type="ECO:0000313" key="2">
    <source>
        <dbReference type="Proteomes" id="UP000280228"/>
    </source>
</evidence>
<dbReference type="Proteomes" id="UP000280228">
    <property type="component" value="Chromosome"/>
</dbReference>